<evidence type="ECO:0000313" key="9">
    <source>
        <dbReference type="Proteomes" id="UP000006073"/>
    </source>
</evidence>
<evidence type="ECO:0000259" key="7">
    <source>
        <dbReference type="Pfam" id="PF14322"/>
    </source>
</evidence>
<feature type="domain" description="RagB/SusD" evidence="6">
    <location>
        <begin position="264"/>
        <end position="556"/>
    </location>
</feature>
<dbReference type="InterPro" id="IPR033985">
    <property type="entry name" value="SusD-like_N"/>
</dbReference>
<dbReference type="RefSeq" id="WP_009035319.1">
    <property type="nucleotide sequence ID" value="NZ_ALWO02000038.1"/>
</dbReference>
<comment type="subcellular location">
    <subcellularLocation>
        <location evidence="1">Cell outer membrane</location>
    </subcellularLocation>
</comment>
<reference evidence="8 9" key="1">
    <citation type="journal article" date="2013" name="Genome Announc.">
        <title>Draft Genome Sequence of Indibacter alkaliphilus Strain LW1T, Isolated from Lonar Lake, a Haloalkaline Lake in the Buldana District of Maharashtra, India.</title>
        <authorList>
            <person name="Singh A."/>
            <person name="Kumar Jangir P."/>
            <person name="Sharma R."/>
            <person name="Singh A."/>
            <person name="Kumar Pinnaka A."/>
            <person name="Shivaji S."/>
        </authorList>
    </citation>
    <scope>NUCLEOTIDE SEQUENCE [LARGE SCALE GENOMIC DNA]</scope>
    <source>
        <strain evidence="9">CCUG 57479 / KCTC 22604 / LW1</strain>
    </source>
</reference>
<evidence type="ECO:0000256" key="5">
    <source>
        <dbReference type="ARBA" id="ARBA00023237"/>
    </source>
</evidence>
<keyword evidence="4" id="KW-0472">Membrane</keyword>
<dbReference type="Proteomes" id="UP000006073">
    <property type="component" value="Unassembled WGS sequence"/>
</dbReference>
<proteinExistence type="inferred from homology"/>
<dbReference type="Pfam" id="PF14322">
    <property type="entry name" value="SusD-like_3"/>
    <property type="match status" value="1"/>
</dbReference>
<evidence type="ECO:0000256" key="2">
    <source>
        <dbReference type="ARBA" id="ARBA00006275"/>
    </source>
</evidence>
<accession>S2D7Y5</accession>
<evidence type="ECO:0000256" key="1">
    <source>
        <dbReference type="ARBA" id="ARBA00004442"/>
    </source>
</evidence>
<organism evidence="8 9">
    <name type="scientific">Indibacter alkaliphilus (strain CCUG 57479 / KCTC 22604 / LW1)</name>
    <dbReference type="NCBI Taxonomy" id="1189612"/>
    <lineage>
        <taxon>Bacteria</taxon>
        <taxon>Pseudomonadati</taxon>
        <taxon>Bacteroidota</taxon>
        <taxon>Cytophagia</taxon>
        <taxon>Cytophagales</taxon>
        <taxon>Cyclobacteriaceae</taxon>
    </lineage>
</organism>
<evidence type="ECO:0000256" key="3">
    <source>
        <dbReference type="ARBA" id="ARBA00022729"/>
    </source>
</evidence>
<dbReference type="OrthoDB" id="621018at2"/>
<dbReference type="Pfam" id="PF07980">
    <property type="entry name" value="SusD_RagB"/>
    <property type="match status" value="1"/>
</dbReference>
<evidence type="ECO:0000313" key="8">
    <source>
        <dbReference type="EMBL" id="EOZ95332.1"/>
    </source>
</evidence>
<comment type="similarity">
    <text evidence="2">Belongs to the SusD family.</text>
</comment>
<sequence length="556" mass="63359">MKNYIIRILLLSGLLLHFSCEDYIERLPLDSPSSASFFNNRTEVDMGLFGCYERIVNRIGIKGNLPWIVSLDCTTDINWNRSATQVAQLGNGTASSENLSARNVWRDFYAVIARTNFLLDNLDNAIETVDPVYLAQVSAEARFLRAYSYFYLSEFFGGVPLITASIKIEESQMPRTSKSEIANWIIAEMDEVAPDLPINFDGNMTGRATRVAAYFLKAYTALTNERWQVAAQAAKTAIDLGYYDLHPDYAELFTYDGETSRERIFAMQYMVGLNVHPTFREFGSRLAAGVSNEKPTLAFVDSYECIDGLPIDKSPLFDPSDPFTNRDPRLHMTVAVPGTIHLGFQFETHPDSLQVWNYNTSPPARVNNTDATNPFATFTNFLWRKWMDERDLGKTQENDGDIILMRFAELLLIYAEAKIELNELDDSVFDALNRVRNRVGMPDVPRTSSQSELRTIVRRERKVELAMEGRRLIDIRRWRIAEKVMNGPRYGNSKTEFLSQAPVLDENTIPDYSGIPNVGILRVVETMVFDPNKHYLWPIHPVELQTNTALEQNPGW</sequence>
<gene>
    <name evidence="8" type="ORF">A33Q_3252</name>
</gene>
<protein>
    <submittedName>
        <fullName evidence="8">Outer membrane protein, probably involved in in nutrient binding protein</fullName>
    </submittedName>
</protein>
<name>S2D7Y5_INDAL</name>
<dbReference type="CDD" id="cd08977">
    <property type="entry name" value="SusD"/>
    <property type="match status" value="1"/>
</dbReference>
<dbReference type="EMBL" id="ALWO02000038">
    <property type="protein sequence ID" value="EOZ95332.1"/>
    <property type="molecule type" value="Genomic_DNA"/>
</dbReference>
<keyword evidence="5" id="KW-0998">Cell outer membrane</keyword>
<dbReference type="eggNOG" id="COG1435">
    <property type="taxonomic scope" value="Bacteria"/>
</dbReference>
<keyword evidence="3" id="KW-0732">Signal</keyword>
<evidence type="ECO:0000259" key="6">
    <source>
        <dbReference type="Pfam" id="PF07980"/>
    </source>
</evidence>
<dbReference type="STRING" id="1189612.A33Q_3252"/>
<dbReference type="Gene3D" id="1.25.40.390">
    <property type="match status" value="1"/>
</dbReference>
<evidence type="ECO:0000256" key="4">
    <source>
        <dbReference type="ARBA" id="ARBA00023136"/>
    </source>
</evidence>
<dbReference type="InterPro" id="IPR011990">
    <property type="entry name" value="TPR-like_helical_dom_sf"/>
</dbReference>
<dbReference type="InterPro" id="IPR012944">
    <property type="entry name" value="SusD_RagB_dom"/>
</dbReference>
<keyword evidence="9" id="KW-1185">Reference proteome</keyword>
<feature type="domain" description="SusD-like N-terminal" evidence="7">
    <location>
        <begin position="72"/>
        <end position="214"/>
    </location>
</feature>
<dbReference type="SUPFAM" id="SSF48452">
    <property type="entry name" value="TPR-like"/>
    <property type="match status" value="1"/>
</dbReference>
<dbReference type="GO" id="GO:0009279">
    <property type="term" value="C:cell outer membrane"/>
    <property type="evidence" value="ECO:0007669"/>
    <property type="project" value="UniProtKB-SubCell"/>
</dbReference>
<dbReference type="AlphaFoldDB" id="S2D7Y5"/>
<comment type="caution">
    <text evidence="8">The sequence shown here is derived from an EMBL/GenBank/DDBJ whole genome shotgun (WGS) entry which is preliminary data.</text>
</comment>